<name>A0ABR5IVE3_9ACTN</name>
<keyword evidence="3" id="KW-1185">Reference proteome</keyword>
<feature type="transmembrane region" description="Helical" evidence="1">
    <location>
        <begin position="12"/>
        <end position="36"/>
    </location>
</feature>
<evidence type="ECO:0000256" key="1">
    <source>
        <dbReference type="SAM" id="Phobius"/>
    </source>
</evidence>
<gene>
    <name evidence="2" type="ORF">ADK38_38470</name>
</gene>
<protein>
    <recommendedName>
        <fullName evidence="4">Transporter</fullName>
    </recommendedName>
</protein>
<dbReference type="EMBL" id="LGUT01003625">
    <property type="protein sequence ID" value="KOG85118.1"/>
    <property type="molecule type" value="Genomic_DNA"/>
</dbReference>
<keyword evidence="1" id="KW-1133">Transmembrane helix</keyword>
<evidence type="ECO:0008006" key="4">
    <source>
        <dbReference type="Google" id="ProtNLM"/>
    </source>
</evidence>
<accession>A0ABR5IVE3</accession>
<feature type="transmembrane region" description="Helical" evidence="1">
    <location>
        <begin position="104"/>
        <end position="126"/>
    </location>
</feature>
<feature type="transmembrane region" description="Helical" evidence="1">
    <location>
        <begin position="57"/>
        <end position="84"/>
    </location>
</feature>
<dbReference type="Proteomes" id="UP000037020">
    <property type="component" value="Unassembled WGS sequence"/>
</dbReference>
<organism evidence="2 3">
    <name type="scientific">Streptomyces varsoviensis</name>
    <dbReference type="NCBI Taxonomy" id="67373"/>
    <lineage>
        <taxon>Bacteria</taxon>
        <taxon>Bacillati</taxon>
        <taxon>Actinomycetota</taxon>
        <taxon>Actinomycetes</taxon>
        <taxon>Kitasatosporales</taxon>
        <taxon>Streptomycetaceae</taxon>
        <taxon>Streptomyces</taxon>
    </lineage>
</organism>
<proteinExistence type="predicted"/>
<evidence type="ECO:0000313" key="3">
    <source>
        <dbReference type="Proteomes" id="UP000037020"/>
    </source>
</evidence>
<keyword evidence="1" id="KW-0812">Transmembrane</keyword>
<sequence>PERLLRDNGDPIRALATLSMAFPALIGAFWGAPLIGRELESGTFKLALTQGITPLRWFAARFGLAVLYALLGSTLLAALVAWWWAPISNMLDGPYWYDGYIFNATGPAALACALFGLAAGTAAGLLTRRLLPAMGIAMASVAAVRLALTFVRSDWLPPTVRVTPGIVPKIRVGSAWSTGKFGYIKPSGAEEGVMNCPFSGAELKRCMAEHGYVARFHKVHPSSDFWPLQWIETAILLSLAITL</sequence>
<reference evidence="2 3" key="1">
    <citation type="submission" date="2015-07" db="EMBL/GenBank/DDBJ databases">
        <authorList>
            <person name="Ju K.-S."/>
            <person name="Doroghazi J.R."/>
            <person name="Metcalf W.W."/>
        </authorList>
    </citation>
    <scope>NUCLEOTIDE SEQUENCE [LARGE SCALE GENOMIC DNA]</scope>
    <source>
        <strain evidence="2 3">NRRL B-3589</strain>
    </source>
</reference>
<feature type="non-terminal residue" evidence="2">
    <location>
        <position position="243"/>
    </location>
</feature>
<keyword evidence="1" id="KW-0472">Membrane</keyword>
<feature type="non-terminal residue" evidence="2">
    <location>
        <position position="1"/>
    </location>
</feature>
<comment type="caution">
    <text evidence="2">The sequence shown here is derived from an EMBL/GenBank/DDBJ whole genome shotgun (WGS) entry which is preliminary data.</text>
</comment>
<evidence type="ECO:0000313" key="2">
    <source>
        <dbReference type="EMBL" id="KOG85118.1"/>
    </source>
</evidence>